<gene>
    <name evidence="2" type="ORF">NCS_30211</name>
</gene>
<dbReference type="AlphaFoldDB" id="A0A2H1FHX8"/>
<dbReference type="RefSeq" id="WP_157928154.1">
    <property type="nucleotide sequence ID" value="NZ_LT841358.1"/>
</dbReference>
<evidence type="ECO:0000313" key="2">
    <source>
        <dbReference type="EMBL" id="SMH72371.1"/>
    </source>
</evidence>
<organism evidence="2 3">
    <name type="scientific">Candidatus Nitrosotalea okcheonensis</name>
    <dbReference type="NCBI Taxonomy" id="1903276"/>
    <lineage>
        <taxon>Archaea</taxon>
        <taxon>Nitrososphaerota</taxon>
        <taxon>Nitrososphaeria</taxon>
        <taxon>Nitrosotaleales</taxon>
        <taxon>Nitrosotaleaceae</taxon>
        <taxon>Nitrosotalea</taxon>
    </lineage>
</organism>
<accession>A0A2H1FHX8</accession>
<keyword evidence="1" id="KW-0472">Membrane</keyword>
<keyword evidence="1" id="KW-1133">Transmembrane helix</keyword>
<feature type="transmembrane region" description="Helical" evidence="1">
    <location>
        <begin position="6"/>
        <end position="28"/>
    </location>
</feature>
<reference evidence="3" key="1">
    <citation type="submission" date="2017-03" db="EMBL/GenBank/DDBJ databases">
        <authorList>
            <person name="Herbold C."/>
        </authorList>
    </citation>
    <scope>NUCLEOTIDE SEQUENCE [LARGE SCALE GENOMIC DNA]</scope>
</reference>
<protein>
    <submittedName>
        <fullName evidence="2">Uncharacterized protein</fullName>
    </submittedName>
</protein>
<evidence type="ECO:0000313" key="3">
    <source>
        <dbReference type="Proteomes" id="UP000230607"/>
    </source>
</evidence>
<keyword evidence="1" id="KW-0812">Transmembrane</keyword>
<dbReference type="EMBL" id="LT841358">
    <property type="protein sequence ID" value="SMH72371.1"/>
    <property type="molecule type" value="Genomic_DNA"/>
</dbReference>
<proteinExistence type="predicted"/>
<evidence type="ECO:0000256" key="1">
    <source>
        <dbReference type="SAM" id="Phobius"/>
    </source>
</evidence>
<dbReference type="Proteomes" id="UP000230607">
    <property type="component" value="Chromosome 1"/>
</dbReference>
<sequence length="45" mass="4837">MDLSGVYGMFAAILVAAGFFLFVGTIGIKGDKKEDDLHKVESEES</sequence>
<keyword evidence="3" id="KW-1185">Reference proteome</keyword>
<name>A0A2H1FHX8_9ARCH</name>